<dbReference type="EMBL" id="AP019377">
    <property type="protein sequence ID" value="BBH95147.1"/>
    <property type="molecule type" value="Genomic_DNA"/>
</dbReference>
<reference evidence="1" key="1">
    <citation type="submission" date="2018-12" db="EMBL/GenBank/DDBJ databases">
        <title>Novel natural products biosynthetic potential of the class Ktedonobacteria.</title>
        <authorList>
            <person name="Zheng Y."/>
            <person name="Saitou A."/>
            <person name="Wang C.M."/>
            <person name="Toyoda A."/>
            <person name="Minakuchi Y."/>
            <person name="Sekiguchi Y."/>
            <person name="Ueda K."/>
            <person name="Takano H."/>
            <person name="Sakai Y."/>
            <person name="Yokota A."/>
            <person name="Yabe S."/>
        </authorList>
    </citation>
    <scope>NUCLEOTIDE SEQUENCE</scope>
    <source>
        <strain evidence="1">A3-2</strain>
    </source>
</reference>
<evidence type="ECO:0000313" key="1">
    <source>
        <dbReference type="EMBL" id="BBH95147.1"/>
    </source>
</evidence>
<gene>
    <name evidence="1" type="ORF">KTA_33460</name>
</gene>
<protein>
    <submittedName>
        <fullName evidence="1">Uncharacterized protein</fullName>
    </submittedName>
</protein>
<name>A0A455T3M7_9CHLR</name>
<proteinExistence type="predicted"/>
<organism evidence="1">
    <name type="scientific">Thermogemmatispora argillosa</name>
    <dbReference type="NCBI Taxonomy" id="2045280"/>
    <lineage>
        <taxon>Bacteria</taxon>
        <taxon>Bacillati</taxon>
        <taxon>Chloroflexota</taxon>
        <taxon>Ktedonobacteria</taxon>
        <taxon>Thermogemmatisporales</taxon>
        <taxon>Thermogemmatisporaceae</taxon>
        <taxon>Thermogemmatispora</taxon>
    </lineage>
</organism>
<dbReference type="AlphaFoldDB" id="A0A455T3M7"/>
<sequence>MPIPLILPARRRQARRRTPTYDEVVARARRKLCGRVIEIPEDLLFPNRRRLPPRIGRQPGAQGVVASVSEGGSVCVVLEWGERRYFGVSLLLERCRVVS</sequence>
<accession>A0A455T3M7</accession>